<dbReference type="InterPro" id="IPR019734">
    <property type="entry name" value="TPR_rpt"/>
</dbReference>
<evidence type="ECO:0000313" key="2">
    <source>
        <dbReference type="EMBL" id="ACH94776.1"/>
    </source>
</evidence>
<name>B5RPP2_BORRA</name>
<organism evidence="2 3">
    <name type="scientific">Borrelia recurrentis (strain A1)</name>
    <dbReference type="NCBI Taxonomy" id="412418"/>
    <lineage>
        <taxon>Bacteria</taxon>
        <taxon>Pseudomonadati</taxon>
        <taxon>Spirochaetota</taxon>
        <taxon>Spirochaetia</taxon>
        <taxon>Spirochaetales</taxon>
        <taxon>Borreliaceae</taxon>
        <taxon>Borrelia</taxon>
    </lineage>
</organism>
<dbReference type="SUPFAM" id="SSF48452">
    <property type="entry name" value="TPR-like"/>
    <property type="match status" value="1"/>
</dbReference>
<dbReference type="HOGENOM" id="CLU_1472515_0_0_12"/>
<accession>B5RPP2</accession>
<dbReference type="SMART" id="SM00028">
    <property type="entry name" value="TPR"/>
    <property type="match status" value="3"/>
</dbReference>
<dbReference type="KEGG" id="bre:BRE_547"/>
<evidence type="ECO:0000313" key="3">
    <source>
        <dbReference type="Proteomes" id="UP000000612"/>
    </source>
</evidence>
<proteinExistence type="predicted"/>
<dbReference type="Gene3D" id="1.25.40.10">
    <property type="entry name" value="Tetratricopeptide repeat domain"/>
    <property type="match status" value="1"/>
</dbReference>
<sequence>MLGFALMYKGLFFCLLYFVLSCKTFDKDYQTIADEYYKLAKLNEELGNNQTSVELYEQAIKFDSNINAAFGYNFILAYVNLKRYEEAELKLGSLLENDKDNILLINLKAYLFFKKDNLEEALKLYLKTLEIAPANQEALFNVFYIYHLNKDMENAKKYILKYQEFKYSVPSNASDIVSSILKD</sequence>
<dbReference type="PROSITE" id="PS50005">
    <property type="entry name" value="TPR"/>
    <property type="match status" value="2"/>
</dbReference>
<reference evidence="2 3" key="1">
    <citation type="journal article" date="2008" name="PLoS Genet.">
        <title>The genome of Borrelia recurrentis, the agent of deadly louse-borne relapsing fever, is a degraded subset of tick-borne Borrelia duttonii.</title>
        <authorList>
            <person name="Lescot M."/>
            <person name="Audic S."/>
            <person name="Robert C."/>
            <person name="Nguyen T.T."/>
            <person name="Blanc G."/>
            <person name="Cutler S.J."/>
            <person name="Wincker P."/>
            <person name="Couloux A."/>
            <person name="Claverie J.-M."/>
            <person name="Raoult D."/>
            <person name="Drancourt M."/>
        </authorList>
    </citation>
    <scope>NUCLEOTIDE SEQUENCE [LARGE SCALE GENOMIC DNA]</scope>
    <source>
        <strain evidence="2 3">A1</strain>
    </source>
</reference>
<dbReference type="Pfam" id="PF13181">
    <property type="entry name" value="TPR_8"/>
    <property type="match status" value="2"/>
</dbReference>
<evidence type="ECO:0000256" key="1">
    <source>
        <dbReference type="PROSITE-ProRule" id="PRU00339"/>
    </source>
</evidence>
<feature type="repeat" description="TPR" evidence="1">
    <location>
        <begin position="102"/>
        <end position="135"/>
    </location>
</feature>
<keyword evidence="1" id="KW-0802">TPR repeat</keyword>
<dbReference type="InterPro" id="IPR011990">
    <property type="entry name" value="TPR-like_helical_dom_sf"/>
</dbReference>
<dbReference type="EMBL" id="CP000993">
    <property type="protein sequence ID" value="ACH94776.1"/>
    <property type="molecule type" value="Genomic_DNA"/>
</dbReference>
<protein>
    <submittedName>
        <fullName evidence="2">Uncharacterized conserved protein</fullName>
    </submittedName>
</protein>
<dbReference type="Proteomes" id="UP000000612">
    <property type="component" value="Chromosome"/>
</dbReference>
<keyword evidence="3" id="KW-1185">Reference proteome</keyword>
<gene>
    <name evidence="2" type="ordered locus">BRE_547</name>
</gene>
<feature type="repeat" description="TPR" evidence="1">
    <location>
        <begin position="33"/>
        <end position="66"/>
    </location>
</feature>
<dbReference type="AlphaFoldDB" id="B5RPP2"/>